<proteinExistence type="predicted"/>
<dbReference type="PANTHER" id="PTHR43283">
    <property type="entry name" value="BETA-LACTAMASE-RELATED"/>
    <property type="match status" value="1"/>
</dbReference>
<dbReference type="Gene3D" id="3.40.710.10">
    <property type="entry name" value="DD-peptidase/beta-lactamase superfamily"/>
    <property type="match status" value="1"/>
</dbReference>
<dbReference type="InterPro" id="IPR012338">
    <property type="entry name" value="Beta-lactam/transpept-like"/>
</dbReference>
<organism evidence="2 3">
    <name type="scientific">Aureibacillus halotolerans</name>
    <dbReference type="NCBI Taxonomy" id="1508390"/>
    <lineage>
        <taxon>Bacteria</taxon>
        <taxon>Bacillati</taxon>
        <taxon>Bacillota</taxon>
        <taxon>Bacilli</taxon>
        <taxon>Bacillales</taxon>
        <taxon>Bacillaceae</taxon>
        <taxon>Aureibacillus</taxon>
    </lineage>
</organism>
<comment type="caution">
    <text evidence="2">The sequence shown here is derived from an EMBL/GenBank/DDBJ whole genome shotgun (WGS) entry which is preliminary data.</text>
</comment>
<keyword evidence="3" id="KW-1185">Reference proteome</keyword>
<name>A0A4R6TTG0_9BACI</name>
<dbReference type="SUPFAM" id="SSF56601">
    <property type="entry name" value="beta-lactamase/transpeptidase-like"/>
    <property type="match status" value="1"/>
</dbReference>
<protein>
    <recommendedName>
        <fullName evidence="1">Beta-lactamase-related domain-containing protein</fullName>
    </recommendedName>
</protein>
<dbReference type="Proteomes" id="UP000295632">
    <property type="component" value="Unassembled WGS sequence"/>
</dbReference>
<sequence>MVSSTHNAFMLDTEQLDKVFKKEKFHGCLISKENEEIYQFFKNKKSEKKQHKINSCTKSITSALIGIAYDKGYIPDLNTPISTYFPTLLNDQDNKKRSITVDHLLTMTAGFDWPEMGEWRGWPGMIHSPNWVNFTLQRPLVSEPGEKMNYNSGCSHLLLAILQKQTGATAREFAQRYLFTRLDFADFLWHEDPQGINIGGFGIHLSIRDLHMFGMLYLNRGRWNKKQLISEEWIDRTTEPENLTYPHFGHYGHHWWTSKTLTDEPFYFAMGMGGQYTCILPTRQMVVTMVNDTYADSGKPLHILRDVILNGG</sequence>
<evidence type="ECO:0000259" key="1">
    <source>
        <dbReference type="Pfam" id="PF00144"/>
    </source>
</evidence>
<evidence type="ECO:0000313" key="3">
    <source>
        <dbReference type="Proteomes" id="UP000295632"/>
    </source>
</evidence>
<evidence type="ECO:0000313" key="2">
    <source>
        <dbReference type="EMBL" id="TDQ33757.1"/>
    </source>
</evidence>
<dbReference type="RefSeq" id="WP_133582316.1">
    <property type="nucleotide sequence ID" value="NZ_SNYJ01000029.1"/>
</dbReference>
<dbReference type="InterPro" id="IPR001466">
    <property type="entry name" value="Beta-lactam-related"/>
</dbReference>
<dbReference type="Pfam" id="PF00144">
    <property type="entry name" value="Beta-lactamase"/>
    <property type="match status" value="1"/>
</dbReference>
<dbReference type="EMBL" id="SNYJ01000029">
    <property type="protein sequence ID" value="TDQ33757.1"/>
    <property type="molecule type" value="Genomic_DNA"/>
</dbReference>
<dbReference type="OrthoDB" id="9773047at2"/>
<dbReference type="PANTHER" id="PTHR43283:SF7">
    <property type="entry name" value="BETA-LACTAMASE-RELATED DOMAIN-CONTAINING PROTEIN"/>
    <property type="match status" value="1"/>
</dbReference>
<reference evidence="2 3" key="1">
    <citation type="submission" date="2019-03" db="EMBL/GenBank/DDBJ databases">
        <title>Genomic Encyclopedia of Type Strains, Phase IV (KMG-IV): sequencing the most valuable type-strain genomes for metagenomic binning, comparative biology and taxonomic classification.</title>
        <authorList>
            <person name="Goeker M."/>
        </authorList>
    </citation>
    <scope>NUCLEOTIDE SEQUENCE [LARGE SCALE GENOMIC DNA]</scope>
    <source>
        <strain evidence="2 3">DSM 28697</strain>
    </source>
</reference>
<feature type="domain" description="Beta-lactamase-related" evidence="1">
    <location>
        <begin position="47"/>
        <end position="293"/>
    </location>
</feature>
<gene>
    <name evidence="2" type="ORF">EV213_12924</name>
</gene>
<dbReference type="InterPro" id="IPR050789">
    <property type="entry name" value="Diverse_Enzym_Activities"/>
</dbReference>
<dbReference type="AlphaFoldDB" id="A0A4R6TTG0"/>
<accession>A0A4R6TTG0</accession>